<proteinExistence type="predicted"/>
<dbReference type="EMBL" id="JADBGQ010000005">
    <property type="protein sequence ID" value="KAG5397375.1"/>
    <property type="molecule type" value="Genomic_DNA"/>
</dbReference>
<reference evidence="2 3" key="1">
    <citation type="submission" date="2021-03" db="EMBL/GenBank/DDBJ databases">
        <authorList>
            <person name="King G.J."/>
            <person name="Bancroft I."/>
            <person name="Baten A."/>
            <person name="Bloomfield J."/>
            <person name="Borpatragohain P."/>
            <person name="He Z."/>
            <person name="Irish N."/>
            <person name="Irwin J."/>
            <person name="Liu K."/>
            <person name="Mauleon R.P."/>
            <person name="Moore J."/>
            <person name="Morris R."/>
            <person name="Ostergaard L."/>
            <person name="Wang B."/>
            <person name="Wells R."/>
        </authorList>
    </citation>
    <scope>NUCLEOTIDE SEQUENCE [LARGE SCALE GENOMIC DNA]</scope>
    <source>
        <strain evidence="2">R-o-18</strain>
        <tissue evidence="2">Leaf</tissue>
    </source>
</reference>
<organism evidence="2 3">
    <name type="scientific">Brassica rapa subsp. trilocularis</name>
    <dbReference type="NCBI Taxonomy" id="1813537"/>
    <lineage>
        <taxon>Eukaryota</taxon>
        <taxon>Viridiplantae</taxon>
        <taxon>Streptophyta</taxon>
        <taxon>Embryophyta</taxon>
        <taxon>Tracheophyta</taxon>
        <taxon>Spermatophyta</taxon>
        <taxon>Magnoliopsida</taxon>
        <taxon>eudicotyledons</taxon>
        <taxon>Gunneridae</taxon>
        <taxon>Pentapetalae</taxon>
        <taxon>rosids</taxon>
        <taxon>malvids</taxon>
        <taxon>Brassicales</taxon>
        <taxon>Brassicaceae</taxon>
        <taxon>Brassiceae</taxon>
        <taxon>Brassica</taxon>
    </lineage>
</organism>
<feature type="region of interest" description="Disordered" evidence="1">
    <location>
        <begin position="133"/>
        <end position="175"/>
    </location>
</feature>
<accession>A0ABQ7MHH8</accession>
<gene>
    <name evidence="2" type="primary">A05p025420.1_BraROA</name>
    <name evidence="2" type="ORF">IGI04_019189</name>
</gene>
<evidence type="ECO:0000313" key="3">
    <source>
        <dbReference type="Proteomes" id="UP000823674"/>
    </source>
</evidence>
<evidence type="ECO:0000313" key="2">
    <source>
        <dbReference type="EMBL" id="KAG5397375.1"/>
    </source>
</evidence>
<evidence type="ECO:0000256" key="1">
    <source>
        <dbReference type="SAM" id="MobiDB-lite"/>
    </source>
</evidence>
<feature type="region of interest" description="Disordered" evidence="1">
    <location>
        <begin position="1"/>
        <end position="24"/>
    </location>
</feature>
<protein>
    <submittedName>
        <fullName evidence="2">Uncharacterized protein</fullName>
    </submittedName>
</protein>
<dbReference type="Proteomes" id="UP000823674">
    <property type="component" value="Chromosome A05"/>
</dbReference>
<comment type="caution">
    <text evidence="2">The sequence shown here is derived from an EMBL/GenBank/DDBJ whole genome shotgun (WGS) entry which is preliminary data.</text>
</comment>
<sequence length="276" mass="31601">MDKNSKKKLDDDQHTSRGDLEQPHIVDQLPPYIIDRHSADSIDLHPHSIIDRHPLEIIDRHPSLEELPGYMIEIGPIEEIRKRVKRIHDPVRIMFPCDVFEAESPIPPNRSMKFSSYIEVLDDPLHAEASQRGLRFRSEVDTGPTKSVSNDINKSGSIDTTTSPSIDTTTSSSIDSGRISKQKEFDVCENIFDGVNTTRSDKFEGKKRRNWKKRKMIKDGPQLSLIPHLSDGVRKSRVRSRCLSKPFAKLRAILTAEIIDKREDKKIERHCSSNFD</sequence>
<feature type="compositionally biased region" description="Low complexity" evidence="1">
    <location>
        <begin position="155"/>
        <end position="175"/>
    </location>
</feature>
<keyword evidence="3" id="KW-1185">Reference proteome</keyword>
<feature type="compositionally biased region" description="Polar residues" evidence="1">
    <location>
        <begin position="144"/>
        <end position="154"/>
    </location>
</feature>
<name>A0ABQ7MHH8_BRACM</name>